<evidence type="ECO:0008006" key="3">
    <source>
        <dbReference type="Google" id="ProtNLM"/>
    </source>
</evidence>
<dbReference type="SUPFAM" id="SSF53098">
    <property type="entry name" value="Ribonuclease H-like"/>
    <property type="match status" value="1"/>
</dbReference>
<reference evidence="1" key="2">
    <citation type="submission" date="2025-05" db="UniProtKB">
        <authorList>
            <consortium name="EnsemblMetazoa"/>
        </authorList>
    </citation>
    <scope>IDENTIFICATION</scope>
    <source>
        <strain evidence="1">Foshan</strain>
    </source>
</reference>
<dbReference type="InterPro" id="IPR036397">
    <property type="entry name" value="RNaseH_sf"/>
</dbReference>
<dbReference type="RefSeq" id="XP_062712102.1">
    <property type="nucleotide sequence ID" value="XM_062856118.1"/>
</dbReference>
<reference evidence="2" key="1">
    <citation type="journal article" date="2015" name="Proc. Natl. Acad. Sci. U.S.A.">
        <title>Genome sequence of the Asian Tiger mosquito, Aedes albopictus, reveals insights into its biology, genetics, and evolution.</title>
        <authorList>
            <person name="Chen X.G."/>
            <person name="Jiang X."/>
            <person name="Gu J."/>
            <person name="Xu M."/>
            <person name="Wu Y."/>
            <person name="Deng Y."/>
            <person name="Zhang C."/>
            <person name="Bonizzoni M."/>
            <person name="Dermauw W."/>
            <person name="Vontas J."/>
            <person name="Armbruster P."/>
            <person name="Huang X."/>
            <person name="Yang Y."/>
            <person name="Zhang H."/>
            <person name="He W."/>
            <person name="Peng H."/>
            <person name="Liu Y."/>
            <person name="Wu K."/>
            <person name="Chen J."/>
            <person name="Lirakis M."/>
            <person name="Topalis P."/>
            <person name="Van Leeuwen T."/>
            <person name="Hall A.B."/>
            <person name="Jiang X."/>
            <person name="Thorpe C."/>
            <person name="Mueller R.L."/>
            <person name="Sun C."/>
            <person name="Waterhouse R.M."/>
            <person name="Yan G."/>
            <person name="Tu Z.J."/>
            <person name="Fang X."/>
            <person name="James A.A."/>
        </authorList>
    </citation>
    <scope>NUCLEOTIDE SEQUENCE [LARGE SCALE GENOMIC DNA]</scope>
    <source>
        <strain evidence="2">Foshan</strain>
    </source>
</reference>
<protein>
    <recommendedName>
        <fullName evidence="3">Integrase zinc-binding domain-containing protein</fullName>
    </recommendedName>
</protein>
<dbReference type="PANTHER" id="PTHR47331">
    <property type="entry name" value="PHD-TYPE DOMAIN-CONTAINING PROTEIN"/>
    <property type="match status" value="1"/>
</dbReference>
<evidence type="ECO:0000313" key="2">
    <source>
        <dbReference type="Proteomes" id="UP000069940"/>
    </source>
</evidence>
<organism evidence="1 2">
    <name type="scientific">Aedes albopictus</name>
    <name type="common">Asian tiger mosquito</name>
    <name type="synonym">Stegomyia albopicta</name>
    <dbReference type="NCBI Taxonomy" id="7160"/>
    <lineage>
        <taxon>Eukaryota</taxon>
        <taxon>Metazoa</taxon>
        <taxon>Ecdysozoa</taxon>
        <taxon>Arthropoda</taxon>
        <taxon>Hexapoda</taxon>
        <taxon>Insecta</taxon>
        <taxon>Pterygota</taxon>
        <taxon>Neoptera</taxon>
        <taxon>Endopterygota</taxon>
        <taxon>Diptera</taxon>
        <taxon>Nematocera</taxon>
        <taxon>Culicoidea</taxon>
        <taxon>Culicidae</taxon>
        <taxon>Culicinae</taxon>
        <taxon>Aedini</taxon>
        <taxon>Aedes</taxon>
        <taxon>Stegomyia</taxon>
    </lineage>
</organism>
<dbReference type="GeneID" id="134289729"/>
<accession>A0ABM1YBB9</accession>
<dbReference type="Gene3D" id="3.30.420.10">
    <property type="entry name" value="Ribonuclease H-like superfamily/Ribonuclease H"/>
    <property type="match status" value="1"/>
</dbReference>
<keyword evidence="2" id="KW-1185">Reference proteome</keyword>
<sequence>MLYYHRKHFHAGPQLVVAVVWEHFWPLCYRNLARRVVHACTKCFRCKPKVLEQLMGELPSERGCKPTFSFVRTGVDYCGSFFYRPTRRATKCYMPVFVCLATKAVHLECVADPITNSFMAALWRFECDNALNFQGAKRELEELARLFRSQQHKDQVSRSCSDDGITFKFIPPRPPNFGGLWEAAVKPLKPICVELWEKIPSPGQILEYLNPN</sequence>
<dbReference type="PANTHER" id="PTHR47331:SF1">
    <property type="entry name" value="GAG-LIKE PROTEIN"/>
    <property type="match status" value="1"/>
</dbReference>
<proteinExistence type="predicted"/>
<dbReference type="Proteomes" id="UP000069940">
    <property type="component" value="Unassembled WGS sequence"/>
</dbReference>
<dbReference type="EnsemblMetazoa" id="AALFPA23_007562.R10079">
    <property type="protein sequence ID" value="AALFPA23_007562.P10079"/>
    <property type="gene ID" value="AALFPA23_007562"/>
</dbReference>
<name>A0ABM1YBB9_AEDAL</name>
<dbReference type="InterPro" id="IPR012337">
    <property type="entry name" value="RNaseH-like_sf"/>
</dbReference>
<evidence type="ECO:0000313" key="1">
    <source>
        <dbReference type="EnsemblMetazoa" id="AALFPA23_007562.P10079"/>
    </source>
</evidence>